<dbReference type="EMBL" id="MN740017">
    <property type="protein sequence ID" value="QHT84321.1"/>
    <property type="molecule type" value="Genomic_DNA"/>
</dbReference>
<dbReference type="InterPro" id="IPR000608">
    <property type="entry name" value="UBC"/>
</dbReference>
<dbReference type="InterPro" id="IPR016135">
    <property type="entry name" value="UBQ-conjugating_enzyme/RWD"/>
</dbReference>
<evidence type="ECO:0000313" key="4">
    <source>
        <dbReference type="EMBL" id="QHT84321.1"/>
    </source>
</evidence>
<reference evidence="4" key="1">
    <citation type="journal article" date="2020" name="Nature">
        <title>Giant virus diversity and host interactions through global metagenomics.</title>
        <authorList>
            <person name="Schulz F."/>
            <person name="Roux S."/>
            <person name="Paez-Espino D."/>
            <person name="Jungbluth S."/>
            <person name="Walsh D.A."/>
            <person name="Denef V.J."/>
            <person name="McMahon K.D."/>
            <person name="Konstantinidis K.T."/>
            <person name="Eloe-Fadrosh E.A."/>
            <person name="Kyrpides N.C."/>
            <person name="Woyke T."/>
        </authorList>
    </citation>
    <scope>NUCLEOTIDE SEQUENCE</scope>
    <source>
        <strain evidence="4">GVMAG-M-3300023184-177</strain>
    </source>
</reference>
<dbReference type="PANTHER" id="PTHR46116">
    <property type="entry name" value="(E3-INDEPENDENT) E2 UBIQUITIN-CONJUGATING ENZYME"/>
    <property type="match status" value="1"/>
</dbReference>
<sequence>MSFKTEISDIVINGSNYKYHHNKYDNIHYLTSTDQRQELLDFINIFISNMNNINWDIINSAVENYNYINDINSNIIEDKFNIFNVNIKYKYNINDKLLLSNFLTKYQSTRQKPVNIPTELFINNKQLANMVLNEINKVNTNLNYSHYIVCNNDDLMDLSFRFIYTTGKLGEIMNQFNKQHGYDYFEINLKLSDLHPYLPPIISYNKPRINIKLISAIYGLDIWKTSLWNYLISLDWLINNLADSLEEYFIKYIDINDNKINFIELKMLELNKQDNINNDIIIDLKLNKITNINNVSKKGTGYGSTNTNWDISQFIDITKTQDEYVINILNQIIKCMDTETIPDDFNKYIINKFNNINLFVFNNKLVLYKTLLNVINLIKDTDIIKLFIDYSKEFVEEIKLIINNQDIQFDQDILCVYLYYVDLFDKHKSIYSKSSEKVEISEDVKDKYIQMVKENSYNVVNLDSSHRFYGERLNKIIPKTIMRIMSEFSSLKKDLPINWDSSIVMRICQKNTNLISFIIVGPKDTPYHNGLFEFHAYFPDGYPAVIPKVLINTTDNGKVRFNPNLYSNGKVCLSLLGTWQGEKGESWIPEISSFFQVLISIQSLILVDDPYFNEPGYEKTMNTPDGKKHSSLYNDNIRYETVRVAMIGMLKNKVEGYETFIEQHFKFKKDEIIQIVDKWYQESINKDKFKIVYDELLSLL</sequence>
<dbReference type="PROSITE" id="PS50127">
    <property type="entry name" value="UBC_2"/>
    <property type="match status" value="1"/>
</dbReference>
<name>A0A6C0HUE6_9ZZZZ</name>
<protein>
    <recommendedName>
        <fullName evidence="3">UBC core domain-containing protein</fullName>
    </recommendedName>
</protein>
<accession>A0A6C0HUE6</accession>
<feature type="domain" description="UBC core" evidence="3">
    <location>
        <begin position="479"/>
        <end position="646"/>
    </location>
</feature>
<dbReference type="AlphaFoldDB" id="A0A6C0HUE6"/>
<dbReference type="SUPFAM" id="SSF54495">
    <property type="entry name" value="UBC-like"/>
    <property type="match status" value="2"/>
</dbReference>
<dbReference type="SMART" id="SM00212">
    <property type="entry name" value="UBCc"/>
    <property type="match status" value="1"/>
</dbReference>
<keyword evidence="2" id="KW-0833">Ubl conjugation pathway</keyword>
<dbReference type="CDD" id="cd23810">
    <property type="entry name" value="UBCc_BIRC6"/>
    <property type="match status" value="1"/>
</dbReference>
<evidence type="ECO:0000256" key="2">
    <source>
        <dbReference type="ARBA" id="ARBA00022786"/>
    </source>
</evidence>
<dbReference type="Pfam" id="PF00179">
    <property type="entry name" value="UQ_con"/>
    <property type="match status" value="1"/>
</dbReference>
<dbReference type="Gene3D" id="3.10.110.10">
    <property type="entry name" value="Ubiquitin Conjugating Enzyme"/>
    <property type="match status" value="1"/>
</dbReference>
<proteinExistence type="predicted"/>
<keyword evidence="1" id="KW-0808">Transferase</keyword>
<organism evidence="4">
    <name type="scientific">viral metagenome</name>
    <dbReference type="NCBI Taxonomy" id="1070528"/>
    <lineage>
        <taxon>unclassified sequences</taxon>
        <taxon>metagenomes</taxon>
        <taxon>organismal metagenomes</taxon>
    </lineage>
</organism>
<dbReference type="GO" id="GO:0016740">
    <property type="term" value="F:transferase activity"/>
    <property type="evidence" value="ECO:0007669"/>
    <property type="project" value="UniProtKB-KW"/>
</dbReference>
<evidence type="ECO:0000256" key="1">
    <source>
        <dbReference type="ARBA" id="ARBA00022679"/>
    </source>
</evidence>
<evidence type="ECO:0000259" key="3">
    <source>
        <dbReference type="PROSITE" id="PS50127"/>
    </source>
</evidence>